<evidence type="ECO:0000313" key="3">
    <source>
        <dbReference type="Proteomes" id="UP001162480"/>
    </source>
</evidence>
<reference evidence="2" key="1">
    <citation type="submission" date="2023-08" db="EMBL/GenBank/DDBJ databases">
        <authorList>
            <person name="Alioto T."/>
            <person name="Alioto T."/>
            <person name="Gomez Garrido J."/>
        </authorList>
    </citation>
    <scope>NUCLEOTIDE SEQUENCE</scope>
</reference>
<proteinExistence type="predicted"/>
<feature type="compositionally biased region" description="Acidic residues" evidence="1">
    <location>
        <begin position="17"/>
        <end position="47"/>
    </location>
</feature>
<dbReference type="EMBL" id="OX597826">
    <property type="protein sequence ID" value="CAI9731951.1"/>
    <property type="molecule type" value="Genomic_DNA"/>
</dbReference>
<evidence type="ECO:0000313" key="2">
    <source>
        <dbReference type="EMBL" id="CAI9731951.1"/>
    </source>
</evidence>
<organism evidence="2 3">
    <name type="scientific">Octopus vulgaris</name>
    <name type="common">Common octopus</name>
    <dbReference type="NCBI Taxonomy" id="6645"/>
    <lineage>
        <taxon>Eukaryota</taxon>
        <taxon>Metazoa</taxon>
        <taxon>Spiralia</taxon>
        <taxon>Lophotrochozoa</taxon>
        <taxon>Mollusca</taxon>
        <taxon>Cephalopoda</taxon>
        <taxon>Coleoidea</taxon>
        <taxon>Octopodiformes</taxon>
        <taxon>Octopoda</taxon>
        <taxon>Incirrata</taxon>
        <taxon>Octopodidae</taxon>
        <taxon>Octopus</taxon>
    </lineage>
</organism>
<feature type="compositionally biased region" description="Basic and acidic residues" evidence="1">
    <location>
        <begin position="48"/>
        <end position="72"/>
    </location>
</feature>
<dbReference type="AlphaFoldDB" id="A0AA36BE57"/>
<evidence type="ECO:0000256" key="1">
    <source>
        <dbReference type="SAM" id="MobiDB-lite"/>
    </source>
</evidence>
<protein>
    <submittedName>
        <fullName evidence="2">Uncharacterized protein</fullName>
    </submittedName>
</protein>
<gene>
    <name evidence="2" type="ORF">OCTVUL_1B030865</name>
</gene>
<feature type="region of interest" description="Disordered" evidence="1">
    <location>
        <begin position="1"/>
        <end position="72"/>
    </location>
</feature>
<accession>A0AA36BE57</accession>
<sequence>MSLEEEFLARGVGVGGDAEEECDDNVEGDGDDDDDDTDDSEEEEGNENEDKGEAGEKGEKGSEKGVEEMKRR</sequence>
<keyword evidence="3" id="KW-1185">Reference proteome</keyword>
<name>A0AA36BE57_OCTVU</name>
<dbReference type="Proteomes" id="UP001162480">
    <property type="component" value="Chromosome 13"/>
</dbReference>